<keyword evidence="6" id="KW-1185">Reference proteome</keyword>
<dbReference type="InterPro" id="IPR044965">
    <property type="entry name" value="Glyco_hydro_17_plant"/>
</dbReference>
<organism evidence="5 6">
    <name type="scientific">Cryptomeria japonica</name>
    <name type="common">Japanese cedar</name>
    <name type="synonym">Cupressus japonica</name>
    <dbReference type="NCBI Taxonomy" id="3369"/>
    <lineage>
        <taxon>Eukaryota</taxon>
        <taxon>Viridiplantae</taxon>
        <taxon>Streptophyta</taxon>
        <taxon>Embryophyta</taxon>
        <taxon>Tracheophyta</taxon>
        <taxon>Spermatophyta</taxon>
        <taxon>Pinopsida</taxon>
        <taxon>Pinidae</taxon>
        <taxon>Conifers II</taxon>
        <taxon>Cupressales</taxon>
        <taxon>Cupressaceae</taxon>
        <taxon>Cryptomeria</taxon>
    </lineage>
</organism>
<evidence type="ECO:0000256" key="2">
    <source>
        <dbReference type="ARBA" id="ARBA00022801"/>
    </source>
</evidence>
<comment type="caution">
    <text evidence="5">The sequence shown here is derived from an EMBL/GenBank/DDBJ whole genome shotgun (WGS) entry which is preliminary data.</text>
</comment>
<evidence type="ECO:0000313" key="6">
    <source>
        <dbReference type="Proteomes" id="UP001234787"/>
    </source>
</evidence>
<evidence type="ECO:0008006" key="7">
    <source>
        <dbReference type="Google" id="ProtNLM"/>
    </source>
</evidence>
<dbReference type="PANTHER" id="PTHR32227">
    <property type="entry name" value="GLUCAN ENDO-1,3-BETA-GLUCOSIDASE BG1-RELATED-RELATED"/>
    <property type="match status" value="1"/>
</dbReference>
<keyword evidence="3" id="KW-0326">Glycosidase</keyword>
<dbReference type="SUPFAM" id="SSF51445">
    <property type="entry name" value="(Trans)glycosidases"/>
    <property type="match status" value="1"/>
</dbReference>
<evidence type="ECO:0000256" key="4">
    <source>
        <dbReference type="RuleBase" id="RU004335"/>
    </source>
</evidence>
<dbReference type="InterPro" id="IPR000490">
    <property type="entry name" value="Glyco_hydro_17"/>
</dbReference>
<dbReference type="AlphaFoldDB" id="A0AAD3RS29"/>
<accession>A0AAD3RS29</accession>
<evidence type="ECO:0000313" key="5">
    <source>
        <dbReference type="EMBL" id="GLJ59303.1"/>
    </source>
</evidence>
<protein>
    <recommendedName>
        <fullName evidence="7">(1-&gt;3)-beta-glucan endohydrolase</fullName>
    </recommendedName>
</protein>
<gene>
    <name evidence="5" type="ORF">SUGI_1502030</name>
</gene>
<dbReference type="GO" id="GO:0004553">
    <property type="term" value="F:hydrolase activity, hydrolyzing O-glycosyl compounds"/>
    <property type="evidence" value="ECO:0007669"/>
    <property type="project" value="InterPro"/>
</dbReference>
<dbReference type="Pfam" id="PF00332">
    <property type="entry name" value="Glyco_hydro_17"/>
    <property type="match status" value="1"/>
</dbReference>
<dbReference type="GO" id="GO:0005975">
    <property type="term" value="P:carbohydrate metabolic process"/>
    <property type="evidence" value="ECO:0007669"/>
    <property type="project" value="InterPro"/>
</dbReference>
<keyword evidence="2" id="KW-0378">Hydrolase</keyword>
<dbReference type="InterPro" id="IPR017853">
    <property type="entry name" value="GH"/>
</dbReference>
<dbReference type="EMBL" id="BSEH01000815">
    <property type="protein sequence ID" value="GLJ59303.1"/>
    <property type="molecule type" value="Genomic_DNA"/>
</dbReference>
<evidence type="ECO:0000256" key="1">
    <source>
        <dbReference type="ARBA" id="ARBA00008773"/>
    </source>
</evidence>
<dbReference type="Gene3D" id="3.20.20.80">
    <property type="entry name" value="Glycosidases"/>
    <property type="match status" value="1"/>
</dbReference>
<comment type="similarity">
    <text evidence="1 4">Belongs to the glycosyl hydrolase 17 family.</text>
</comment>
<dbReference type="Proteomes" id="UP001234787">
    <property type="component" value="Unassembled WGS sequence"/>
</dbReference>
<evidence type="ECO:0000256" key="3">
    <source>
        <dbReference type="ARBA" id="ARBA00023295"/>
    </source>
</evidence>
<reference evidence="5" key="1">
    <citation type="submission" date="2022-12" db="EMBL/GenBank/DDBJ databases">
        <title>Chromosome-Level Genome Assembly of Japanese Cedar (Cryptomeriajaponica D. Don).</title>
        <authorList>
            <person name="Fujino T."/>
            <person name="Yamaguchi K."/>
            <person name="Yokoyama T."/>
            <person name="Hamanaka T."/>
            <person name="Harazono Y."/>
            <person name="Kamada H."/>
            <person name="Kobayashi W."/>
            <person name="Ujino-Ihara T."/>
            <person name="Uchiyama K."/>
            <person name="Matsumoto A."/>
            <person name="Izuno A."/>
            <person name="Tsumura Y."/>
            <person name="Toyoda A."/>
            <person name="Shigenobu S."/>
            <person name="Moriguchi Y."/>
            <person name="Ueno S."/>
            <person name="Kasahara M."/>
        </authorList>
    </citation>
    <scope>NUCLEOTIDE SEQUENCE</scope>
</reference>
<proteinExistence type="inferred from homology"/>
<name>A0AAD3RS29_CRYJA</name>
<sequence length="107" mass="12059">MVDTIYSAVEALGCTNIPIAFTGSGWPSYGTGDNAYVATMENAQMYNNNLIKRVLSNIGTPKRPWKSMEVFIIALLKEKMKGGDETERHFGLFYPNKTLVYPVNFYH</sequence>